<dbReference type="EMBL" id="CAEZZC010000012">
    <property type="protein sequence ID" value="CAB4753011.1"/>
    <property type="molecule type" value="Genomic_DNA"/>
</dbReference>
<dbReference type="EMBL" id="CAFBLE010000009">
    <property type="protein sequence ID" value="CAB4871428.1"/>
    <property type="molecule type" value="Genomic_DNA"/>
</dbReference>
<dbReference type="Gene3D" id="3.90.550.10">
    <property type="entry name" value="Spore Coat Polysaccharide Biosynthesis Protein SpsA, Chain A"/>
    <property type="match status" value="1"/>
</dbReference>
<dbReference type="InterPro" id="IPR050088">
    <property type="entry name" value="IspD/TarI_cytidylyltransf_bact"/>
</dbReference>
<dbReference type="InterPro" id="IPR029044">
    <property type="entry name" value="Nucleotide-diphossugar_trans"/>
</dbReference>
<organism evidence="7">
    <name type="scientific">freshwater metagenome</name>
    <dbReference type="NCBI Taxonomy" id="449393"/>
    <lineage>
        <taxon>unclassified sequences</taxon>
        <taxon>metagenomes</taxon>
        <taxon>ecological metagenomes</taxon>
    </lineage>
</organism>
<evidence type="ECO:0000313" key="4">
    <source>
        <dbReference type="EMBL" id="CAB4753011.1"/>
    </source>
</evidence>
<proteinExistence type="predicted"/>
<dbReference type="EMBL" id="CAEZWT010000019">
    <property type="protein sequence ID" value="CAB4665336.1"/>
    <property type="molecule type" value="Genomic_DNA"/>
</dbReference>
<dbReference type="AlphaFoldDB" id="A0A6J7U5V7"/>
<dbReference type="Pfam" id="PF01128">
    <property type="entry name" value="IspD"/>
    <property type="match status" value="1"/>
</dbReference>
<dbReference type="GO" id="GO:0050518">
    <property type="term" value="F:2-C-methyl-D-erythritol 4-phosphate cytidylyltransferase activity"/>
    <property type="evidence" value="ECO:0007669"/>
    <property type="project" value="TreeGrafter"/>
</dbReference>
<dbReference type="SUPFAM" id="SSF53448">
    <property type="entry name" value="Nucleotide-diphospho-sugar transferases"/>
    <property type="match status" value="1"/>
</dbReference>
<dbReference type="InterPro" id="IPR034683">
    <property type="entry name" value="IspD/TarI"/>
</dbReference>
<gene>
    <name evidence="3" type="ORF">UFOPK2289_00805</name>
    <name evidence="4" type="ORF">UFOPK2822_00930</name>
    <name evidence="5" type="ORF">UFOPK3346_01054</name>
    <name evidence="6" type="ORF">UFOPK3670_01039</name>
    <name evidence="7" type="ORF">UFOPK4308_01085</name>
</gene>
<keyword evidence="1" id="KW-0808">Transferase</keyword>
<evidence type="ECO:0000256" key="2">
    <source>
        <dbReference type="ARBA" id="ARBA00022695"/>
    </source>
</evidence>
<reference evidence="7" key="1">
    <citation type="submission" date="2020-05" db="EMBL/GenBank/DDBJ databases">
        <authorList>
            <person name="Chiriac C."/>
            <person name="Salcher M."/>
            <person name="Ghai R."/>
            <person name="Kavagutti S V."/>
        </authorList>
    </citation>
    <scope>NUCLEOTIDE SEQUENCE</scope>
</reference>
<evidence type="ECO:0000256" key="1">
    <source>
        <dbReference type="ARBA" id="ARBA00022679"/>
    </source>
</evidence>
<sequence length="205" mass="22409">MGTDRAGLRHIVAITSELARSSIHGQTSLNRTLALASEFDSEFLIAGEKSFVTDFANAIICNVNDPKDFAEAIVDLDLRIHAIAIHDACRPLTRTEQVKNAIAAFSKDVDGVRPTIDFTETLKFVDSNSVIEETLDRSSVRRVSTPEIIRLSAIDIKGEDSGWFVTLTASAKLLDIPGDPEALRINSADDIALLESFAHWRKSAS</sequence>
<accession>A0A6J7U5V7</accession>
<evidence type="ECO:0000313" key="5">
    <source>
        <dbReference type="EMBL" id="CAB4871428.1"/>
    </source>
</evidence>
<evidence type="ECO:0000313" key="3">
    <source>
        <dbReference type="EMBL" id="CAB4665336.1"/>
    </source>
</evidence>
<dbReference type="PANTHER" id="PTHR32125">
    <property type="entry name" value="2-C-METHYL-D-ERYTHRITOL 4-PHOSPHATE CYTIDYLYLTRANSFERASE, CHLOROPLASTIC"/>
    <property type="match status" value="1"/>
</dbReference>
<dbReference type="PANTHER" id="PTHR32125:SF4">
    <property type="entry name" value="2-C-METHYL-D-ERYTHRITOL 4-PHOSPHATE CYTIDYLYLTRANSFERASE, CHLOROPLASTIC"/>
    <property type="match status" value="1"/>
</dbReference>
<protein>
    <submittedName>
        <fullName evidence="7">Unannotated protein</fullName>
    </submittedName>
</protein>
<dbReference type="EMBL" id="CAFBMV010000007">
    <property type="protein sequence ID" value="CAB4927032.1"/>
    <property type="molecule type" value="Genomic_DNA"/>
</dbReference>
<dbReference type="EMBL" id="CAFBQL010000007">
    <property type="protein sequence ID" value="CAB5061175.1"/>
    <property type="molecule type" value="Genomic_DNA"/>
</dbReference>
<name>A0A6J7U5V7_9ZZZZ</name>
<evidence type="ECO:0000313" key="7">
    <source>
        <dbReference type="EMBL" id="CAB5061175.1"/>
    </source>
</evidence>
<keyword evidence="2" id="KW-0548">Nucleotidyltransferase</keyword>
<evidence type="ECO:0000313" key="6">
    <source>
        <dbReference type="EMBL" id="CAB4927032.1"/>
    </source>
</evidence>